<dbReference type="EMBL" id="CP001614">
    <property type="protein sequence ID" value="ACR11365.1"/>
    <property type="molecule type" value="Genomic_DNA"/>
</dbReference>
<evidence type="ECO:0000256" key="6">
    <source>
        <dbReference type="PIRSR" id="PIRSR602081-1"/>
    </source>
</evidence>
<evidence type="ECO:0000256" key="7">
    <source>
        <dbReference type="RuleBase" id="RU367151"/>
    </source>
</evidence>
<name>C5BNU8_TERTT</name>
<comment type="cofactor">
    <cofactor evidence="7">
        <name>(6R)-5,10-methylene-5,6,7,8-tetrahydrofolate</name>
        <dbReference type="ChEBI" id="CHEBI:15636"/>
    </cofactor>
    <text evidence="7">Binds 1 5,10-methenyltetrahydrofolate (MTHF) per subunit.</text>
</comment>
<evidence type="ECO:0000256" key="1">
    <source>
        <dbReference type="ARBA" id="ARBA00005862"/>
    </source>
</evidence>
<dbReference type="NCBIfam" id="TIGR02765">
    <property type="entry name" value="crypto_DASH"/>
    <property type="match status" value="1"/>
</dbReference>
<dbReference type="Proteomes" id="UP000009080">
    <property type="component" value="Chromosome"/>
</dbReference>
<dbReference type="InterPro" id="IPR014133">
    <property type="entry name" value="Cry_DASH"/>
</dbReference>
<dbReference type="STRING" id="377629.TERTU_0679"/>
<evidence type="ECO:0000256" key="2">
    <source>
        <dbReference type="ARBA" id="ARBA00017881"/>
    </source>
</evidence>
<dbReference type="InterPro" id="IPR036155">
    <property type="entry name" value="Crypto/Photolyase_N_sf"/>
</dbReference>
<keyword evidence="3 6" id="KW-0285">Flavoprotein</keyword>
<accession>C5BNU8</accession>
<sequence>MAAILPKSRVGVFWFSNDLRITDNAALNYAAQSCETLICVYILDPRLYAPNRYGLRSMGPMRDRFLQESLAQLSVDLNAVGQTLLVLRESPLQAMAQLIGKYDPGLVVRSRQAGFYEYKQWAMLQRRYRLISFKDIATHTLFNDEDLLPFPLTDLPKTFSQFRKKVEPLADIRNLLPVCDLPPPPRGLKRDHTFRRELLKHQSRSIFKGGAEAGIQQLQGYFHTTAPSEYKTVRNALDGWGNSTKLSPWLANGCLSVNQVLLALGEYEAQYSANESTYWISFELLWREYFQWSAYLHGARLFARDGINGSKKLNTFYSQRFMQWCEGSTPFPLVNALMKQLNVTGYMSNRGRQITASCLVNELALDWRYGAAYFEQQLIDYDVASNWGNWQYIAGVGADPRGGRHFNLDKQREIFDPEGDFIAKWGGESATAEVNSVDAADWPLADE</sequence>
<dbReference type="GO" id="GO:0003913">
    <property type="term" value="F:DNA photolyase activity"/>
    <property type="evidence" value="ECO:0007669"/>
    <property type="project" value="InterPro"/>
</dbReference>
<dbReference type="Gene3D" id="1.10.579.10">
    <property type="entry name" value="DNA Cyclobutane Dipyrimidine Photolyase, subunit A, domain 3"/>
    <property type="match status" value="1"/>
</dbReference>
<dbReference type="Pfam" id="PF03441">
    <property type="entry name" value="FAD_binding_7"/>
    <property type="match status" value="1"/>
</dbReference>
<gene>
    <name evidence="9" type="primary">phrB</name>
    <name evidence="9" type="ordered locus">TERTU_0679</name>
</gene>
<dbReference type="InterPro" id="IPR036134">
    <property type="entry name" value="Crypto/Photolyase_FAD-like_sf"/>
</dbReference>
<dbReference type="PROSITE" id="PS51645">
    <property type="entry name" value="PHR_CRY_ALPHA_BETA"/>
    <property type="match status" value="1"/>
</dbReference>
<protein>
    <recommendedName>
        <fullName evidence="2 7">Cryptochrome DASH</fullName>
    </recommendedName>
</protein>
<dbReference type="Pfam" id="PF00875">
    <property type="entry name" value="DNA_photolyase"/>
    <property type="match status" value="1"/>
</dbReference>
<dbReference type="RefSeq" id="WP_015817477.1">
    <property type="nucleotide sequence ID" value="NC_012997.1"/>
</dbReference>
<dbReference type="AlphaFoldDB" id="C5BNU8"/>
<reference evidence="9 10" key="1">
    <citation type="journal article" date="2009" name="PLoS ONE">
        <title>The complete genome of Teredinibacter turnerae T7901: an intracellular endosymbiont of marine wood-boring bivalves (shipworms).</title>
        <authorList>
            <person name="Yang J.C."/>
            <person name="Madupu R."/>
            <person name="Durkin A.S."/>
            <person name="Ekborg N.A."/>
            <person name="Pedamallu C.S."/>
            <person name="Hostetler J.B."/>
            <person name="Radune D."/>
            <person name="Toms B.S."/>
            <person name="Henrissat B."/>
            <person name="Coutinho P.M."/>
            <person name="Schwarz S."/>
            <person name="Field L."/>
            <person name="Trindade-Silva A.E."/>
            <person name="Soares C.A.G."/>
            <person name="Elshahawi S."/>
            <person name="Hanora A."/>
            <person name="Schmidt E.W."/>
            <person name="Haygood M.G."/>
            <person name="Posfai J."/>
            <person name="Benner J."/>
            <person name="Madinger C."/>
            <person name="Nove J."/>
            <person name="Anton B."/>
            <person name="Chaudhary K."/>
            <person name="Foster J."/>
            <person name="Holman A."/>
            <person name="Kumar S."/>
            <person name="Lessard P.A."/>
            <person name="Luyten Y.A."/>
            <person name="Slatko B."/>
            <person name="Wood N."/>
            <person name="Wu B."/>
            <person name="Teplitski M."/>
            <person name="Mougous J.D."/>
            <person name="Ward N."/>
            <person name="Eisen J.A."/>
            <person name="Badger J.H."/>
            <person name="Distel D.L."/>
        </authorList>
    </citation>
    <scope>NUCLEOTIDE SEQUENCE [LARGE SCALE GENOMIC DNA]</scope>
    <source>
        <strain evidence="10">ATCC 39867 / T7901</strain>
    </source>
</reference>
<dbReference type="SUPFAM" id="SSF48173">
    <property type="entry name" value="Cryptochrome/photolyase FAD-binding domain"/>
    <property type="match status" value="1"/>
</dbReference>
<evidence type="ECO:0000313" key="10">
    <source>
        <dbReference type="Proteomes" id="UP000009080"/>
    </source>
</evidence>
<evidence type="ECO:0000256" key="3">
    <source>
        <dbReference type="ARBA" id="ARBA00022630"/>
    </source>
</evidence>
<keyword evidence="10" id="KW-1185">Reference proteome</keyword>
<dbReference type="GO" id="GO:0000719">
    <property type="term" value="P:photoreactive repair"/>
    <property type="evidence" value="ECO:0007669"/>
    <property type="project" value="TreeGrafter"/>
</dbReference>
<dbReference type="SUPFAM" id="SSF52425">
    <property type="entry name" value="Cryptochrome/photolyase, N-terminal domain"/>
    <property type="match status" value="1"/>
</dbReference>
<dbReference type="PANTHER" id="PTHR11455">
    <property type="entry name" value="CRYPTOCHROME"/>
    <property type="match status" value="1"/>
</dbReference>
<keyword evidence="5 7" id="KW-0157">Chromophore</keyword>
<evidence type="ECO:0000256" key="4">
    <source>
        <dbReference type="ARBA" id="ARBA00022827"/>
    </source>
</evidence>
<dbReference type="PRINTS" id="PR00147">
    <property type="entry name" value="DNAPHOTLYASE"/>
</dbReference>
<dbReference type="InterPro" id="IPR006050">
    <property type="entry name" value="DNA_photolyase_N"/>
</dbReference>
<dbReference type="Gene3D" id="1.25.40.80">
    <property type="match status" value="1"/>
</dbReference>
<dbReference type="InterPro" id="IPR014729">
    <property type="entry name" value="Rossmann-like_a/b/a_fold"/>
</dbReference>
<comment type="similarity">
    <text evidence="1 7">Belongs to the DNA photolyase class-1 family.</text>
</comment>
<dbReference type="eggNOG" id="COG0415">
    <property type="taxonomic scope" value="Bacteria"/>
</dbReference>
<organism evidence="9 10">
    <name type="scientific">Teredinibacter turnerae (strain ATCC 39867 / T7901)</name>
    <dbReference type="NCBI Taxonomy" id="377629"/>
    <lineage>
        <taxon>Bacteria</taxon>
        <taxon>Pseudomonadati</taxon>
        <taxon>Pseudomonadota</taxon>
        <taxon>Gammaproteobacteria</taxon>
        <taxon>Cellvibrionales</taxon>
        <taxon>Cellvibrionaceae</taxon>
        <taxon>Teredinibacter</taxon>
    </lineage>
</organism>
<dbReference type="KEGG" id="ttu:TERTU_0679"/>
<feature type="binding site" evidence="6">
    <location>
        <position position="230"/>
    </location>
    <ligand>
        <name>FAD</name>
        <dbReference type="ChEBI" id="CHEBI:57692"/>
    </ligand>
</feature>
<dbReference type="GO" id="GO:0071949">
    <property type="term" value="F:FAD binding"/>
    <property type="evidence" value="ECO:0007669"/>
    <property type="project" value="TreeGrafter"/>
</dbReference>
<evidence type="ECO:0000256" key="5">
    <source>
        <dbReference type="ARBA" id="ARBA00022991"/>
    </source>
</evidence>
<dbReference type="InterPro" id="IPR005101">
    <property type="entry name" value="Cryptochr/Photolyase_FAD-bd"/>
</dbReference>
<feature type="binding site" evidence="6">
    <location>
        <begin position="380"/>
        <end position="382"/>
    </location>
    <ligand>
        <name>FAD</name>
        <dbReference type="ChEBI" id="CHEBI:57692"/>
    </ligand>
</feature>
<comment type="cofactor">
    <cofactor evidence="6 7">
        <name>FAD</name>
        <dbReference type="ChEBI" id="CHEBI:57692"/>
    </cofactor>
    <text evidence="6 7">Binds 1 FAD per subunit.</text>
</comment>
<dbReference type="PROSITE" id="PS51257">
    <property type="entry name" value="PROKAR_LIPOPROTEIN"/>
    <property type="match status" value="1"/>
</dbReference>
<dbReference type="Gene3D" id="3.40.50.620">
    <property type="entry name" value="HUPs"/>
    <property type="match status" value="1"/>
</dbReference>
<evidence type="ECO:0000259" key="8">
    <source>
        <dbReference type="PROSITE" id="PS51645"/>
    </source>
</evidence>
<comment type="function">
    <text evidence="7">May have a photoreceptor function.</text>
</comment>
<proteinExistence type="inferred from homology"/>
<keyword evidence="4 6" id="KW-0274">FAD</keyword>
<dbReference type="HOGENOM" id="CLU_010348_6_2_6"/>
<feature type="domain" description="Photolyase/cryptochrome alpha/beta" evidence="8">
    <location>
        <begin position="9"/>
        <end position="141"/>
    </location>
</feature>
<dbReference type="PANTHER" id="PTHR11455:SF22">
    <property type="entry name" value="CRYPTOCHROME DASH"/>
    <property type="match status" value="1"/>
</dbReference>
<evidence type="ECO:0000313" key="9">
    <source>
        <dbReference type="EMBL" id="ACR11365.1"/>
    </source>
</evidence>
<dbReference type="InterPro" id="IPR002081">
    <property type="entry name" value="Cryptochrome/DNA_photolyase_1"/>
</dbReference>
<feature type="binding site" evidence="6">
    <location>
        <begin position="243"/>
        <end position="247"/>
    </location>
    <ligand>
        <name>FAD</name>
        <dbReference type="ChEBI" id="CHEBI:57692"/>
    </ligand>
</feature>
<dbReference type="GO" id="GO:0003677">
    <property type="term" value="F:DNA binding"/>
    <property type="evidence" value="ECO:0007669"/>
    <property type="project" value="TreeGrafter"/>
</dbReference>